<gene>
    <name evidence="1" type="ORF">DWW10_24520</name>
</gene>
<reference evidence="1 2" key="1">
    <citation type="submission" date="2018-08" db="EMBL/GenBank/DDBJ databases">
        <title>A genome reference for cultivated species of the human gut microbiota.</title>
        <authorList>
            <person name="Zou Y."/>
            <person name="Xue W."/>
            <person name="Luo G."/>
        </authorList>
    </citation>
    <scope>NUCLEOTIDE SEQUENCE [LARGE SCALE GENOMIC DNA]</scope>
    <source>
        <strain evidence="1 2">AF14-32</strain>
    </source>
</reference>
<dbReference type="EMBL" id="QRZF01000032">
    <property type="protein sequence ID" value="RGV47412.1"/>
    <property type="molecule type" value="Genomic_DNA"/>
</dbReference>
<evidence type="ECO:0000313" key="1">
    <source>
        <dbReference type="EMBL" id="RGV47412.1"/>
    </source>
</evidence>
<sequence>MEILPIILFSACSDSDEFDFDDIDDSSKQRTVYYDGTYYIPYTTDNYAYKFSEDGTMIWKNEIQYPANVITESYGEKTELEYKRRPSIALFRKNYALHFMPSTNTTAQVVRYTYIYIYTPDGKLVKQITYDENASIYSWTNDVILVSKDSRKTYWVSSTGDESEFEHKDDIVFYNTYIPISNIGYVTFQSTNFLIGNFQKGNNTSVLYEFMYQKYKKDFQYEIISAKVQEPDVIVDINVKMKNNEEYNHTLRINYTTFECEEID</sequence>
<accession>A0A412XQ87</accession>
<evidence type="ECO:0000313" key="2">
    <source>
        <dbReference type="Proteomes" id="UP000283850"/>
    </source>
</evidence>
<name>A0A412XQ87_9BACE</name>
<proteinExistence type="predicted"/>
<dbReference type="Proteomes" id="UP000283850">
    <property type="component" value="Unassembled WGS sequence"/>
</dbReference>
<organism evidence="1 2">
    <name type="scientific">Bacteroides intestinalis</name>
    <dbReference type="NCBI Taxonomy" id="329854"/>
    <lineage>
        <taxon>Bacteria</taxon>
        <taxon>Pseudomonadati</taxon>
        <taxon>Bacteroidota</taxon>
        <taxon>Bacteroidia</taxon>
        <taxon>Bacteroidales</taxon>
        <taxon>Bacteroidaceae</taxon>
        <taxon>Bacteroides</taxon>
    </lineage>
</organism>
<dbReference type="AlphaFoldDB" id="A0A412XQ87"/>
<protein>
    <submittedName>
        <fullName evidence="1">Uncharacterized protein</fullName>
    </submittedName>
</protein>
<comment type="caution">
    <text evidence="1">The sequence shown here is derived from an EMBL/GenBank/DDBJ whole genome shotgun (WGS) entry which is preliminary data.</text>
</comment>